<comment type="subcellular location">
    <subcellularLocation>
        <location evidence="1">Cell inner membrane</location>
        <topology evidence="1">Multi-pass membrane protein</topology>
    </subcellularLocation>
    <subcellularLocation>
        <location evidence="14">Cell membrane</location>
        <topology evidence="14">Multi-pass membrane protein</topology>
    </subcellularLocation>
</comment>
<dbReference type="RefSeq" id="WP_091912538.1">
    <property type="nucleotide sequence ID" value="NZ_FNLO01000015.1"/>
</dbReference>
<dbReference type="GO" id="GO:0006457">
    <property type="term" value="P:protein folding"/>
    <property type="evidence" value="ECO:0007669"/>
    <property type="project" value="InterPro"/>
</dbReference>
<evidence type="ECO:0000313" key="17">
    <source>
        <dbReference type="Proteomes" id="UP000243719"/>
    </source>
</evidence>
<keyword evidence="5" id="KW-0997">Cell inner membrane</keyword>
<dbReference type="AlphaFoldDB" id="A0A1H2PW30"/>
<evidence type="ECO:0000256" key="14">
    <source>
        <dbReference type="HAMAP-Rule" id="MF_00286"/>
    </source>
</evidence>
<dbReference type="Proteomes" id="UP000243719">
    <property type="component" value="Unassembled WGS sequence"/>
</dbReference>
<dbReference type="STRING" id="1770053.SAMN05216551_11531"/>
<keyword evidence="4 14" id="KW-1003">Cell membrane</keyword>
<comment type="caution">
    <text evidence="14">Lacks conserved residue(s) required for the propagation of feature annotation.</text>
</comment>
<comment type="similarity">
    <text evidence="2 14">Belongs to the DsbB family.</text>
</comment>
<sequence>MPSTSFRLTDPKPRDAHLYALLGIVCVALVAGAVYLQLAKGEDPCPLCIMQRYAFLLIAIFAFATAASRAGGVRIAFKVLTLLSALAGIGIAARHVWVQSHPSFSCGFDTLQPLVDGLPPAQWLPTLFRTAGLCETLYPPLLGLSLPTWSLIAFVVAAAAVLSNLLARRRAGAMRA</sequence>
<feature type="topological domain" description="Periplasmic" evidence="14">
    <location>
        <begin position="36"/>
        <end position="53"/>
    </location>
</feature>
<protein>
    <recommendedName>
        <fullName evidence="14">Disulfide bond formation protein B</fullName>
    </recommendedName>
    <alternativeName>
        <fullName evidence="14">Disulfide oxidoreductase</fullName>
    </alternativeName>
</protein>
<dbReference type="EMBL" id="FNLO01000015">
    <property type="protein sequence ID" value="SDV51110.1"/>
    <property type="molecule type" value="Genomic_DNA"/>
</dbReference>
<dbReference type="InterPro" id="IPR022920">
    <property type="entry name" value="Disulphide_bond_form_DsbB"/>
</dbReference>
<evidence type="ECO:0000256" key="6">
    <source>
        <dbReference type="ARBA" id="ARBA00022692"/>
    </source>
</evidence>
<evidence type="ECO:0000256" key="15">
    <source>
        <dbReference type="SAM" id="Phobius"/>
    </source>
</evidence>
<keyword evidence="17" id="KW-1185">Reference proteome</keyword>
<feature type="disulfide bond" description="Redox-active" evidence="14">
    <location>
        <begin position="45"/>
        <end position="48"/>
    </location>
</feature>
<evidence type="ECO:0000256" key="8">
    <source>
        <dbReference type="ARBA" id="ARBA00022989"/>
    </source>
</evidence>
<evidence type="ECO:0000256" key="3">
    <source>
        <dbReference type="ARBA" id="ARBA00022448"/>
    </source>
</evidence>
<evidence type="ECO:0000256" key="13">
    <source>
        <dbReference type="ARBA" id="ARBA00023284"/>
    </source>
</evidence>
<keyword evidence="8 14" id="KW-1133">Transmembrane helix</keyword>
<keyword evidence="12 14" id="KW-0143">Chaperone</keyword>
<dbReference type="GO" id="GO:0015035">
    <property type="term" value="F:protein-disulfide reductase activity"/>
    <property type="evidence" value="ECO:0007669"/>
    <property type="project" value="UniProtKB-UniRule"/>
</dbReference>
<name>A0A1H2PW30_9BURK</name>
<dbReference type="SUPFAM" id="SSF158442">
    <property type="entry name" value="DsbB-like"/>
    <property type="match status" value="1"/>
</dbReference>
<feature type="transmembrane region" description="Helical" evidence="15">
    <location>
        <begin position="16"/>
        <end position="38"/>
    </location>
</feature>
<keyword evidence="3 14" id="KW-0813">Transport</keyword>
<evidence type="ECO:0000256" key="10">
    <source>
        <dbReference type="ARBA" id="ARBA00023136"/>
    </source>
</evidence>
<feature type="topological domain" description="Cytoplasmic" evidence="14">
    <location>
        <begin position="168"/>
        <end position="176"/>
    </location>
</feature>
<evidence type="ECO:0000256" key="7">
    <source>
        <dbReference type="ARBA" id="ARBA00022982"/>
    </source>
</evidence>
<dbReference type="Gene3D" id="1.20.1550.10">
    <property type="entry name" value="DsbB-like"/>
    <property type="match status" value="1"/>
</dbReference>
<comment type="function">
    <text evidence="14">Required for disulfide bond formation in some periplasmic proteins. Acts by oxidizing the DsbA protein.</text>
</comment>
<feature type="transmembrane region" description="Helical" evidence="15">
    <location>
        <begin position="79"/>
        <end position="97"/>
    </location>
</feature>
<keyword evidence="6 14" id="KW-0812">Transmembrane</keyword>
<evidence type="ECO:0000256" key="5">
    <source>
        <dbReference type="ARBA" id="ARBA00022519"/>
    </source>
</evidence>
<dbReference type="Pfam" id="PF02600">
    <property type="entry name" value="DsbB"/>
    <property type="match status" value="1"/>
</dbReference>
<keyword evidence="11 14" id="KW-1015">Disulfide bond</keyword>
<keyword evidence="10 14" id="KW-0472">Membrane</keyword>
<gene>
    <name evidence="14" type="primary">dsbB</name>
    <name evidence="16" type="ORF">SAMN05216551_11531</name>
</gene>
<accession>A0A1H2PW30</accession>
<keyword evidence="7 14" id="KW-0249">Electron transport</keyword>
<dbReference type="GO" id="GO:0009055">
    <property type="term" value="F:electron transfer activity"/>
    <property type="evidence" value="ECO:0007669"/>
    <property type="project" value="UniProtKB-UniRule"/>
</dbReference>
<dbReference type="InterPro" id="IPR050183">
    <property type="entry name" value="DsbB"/>
</dbReference>
<evidence type="ECO:0000256" key="2">
    <source>
        <dbReference type="ARBA" id="ARBA00008823"/>
    </source>
</evidence>
<proteinExistence type="inferred from homology"/>
<feature type="transmembrane region" description="Helical" evidence="15">
    <location>
        <begin position="50"/>
        <end position="67"/>
    </location>
</feature>
<feature type="transmembrane region" description="Helical" evidence="15">
    <location>
        <begin position="146"/>
        <end position="167"/>
    </location>
</feature>
<evidence type="ECO:0000256" key="12">
    <source>
        <dbReference type="ARBA" id="ARBA00023186"/>
    </source>
</evidence>
<feature type="topological domain" description="Cytoplasmic" evidence="14">
    <location>
        <begin position="1"/>
        <end position="18"/>
    </location>
</feature>
<dbReference type="InterPro" id="IPR003752">
    <property type="entry name" value="DiS_bond_form_DsbB/BdbC"/>
</dbReference>
<dbReference type="InterPro" id="IPR023380">
    <property type="entry name" value="DsbB-like_sf"/>
</dbReference>
<dbReference type="GO" id="GO:0005886">
    <property type="term" value="C:plasma membrane"/>
    <property type="evidence" value="ECO:0007669"/>
    <property type="project" value="UniProtKB-SubCell"/>
</dbReference>
<dbReference type="OrthoDB" id="3711263at2"/>
<evidence type="ECO:0000256" key="9">
    <source>
        <dbReference type="ARBA" id="ARBA00023002"/>
    </source>
</evidence>
<organism evidence="16 17">
    <name type="scientific">Chitinasiproducens palmae</name>
    <dbReference type="NCBI Taxonomy" id="1770053"/>
    <lineage>
        <taxon>Bacteria</taxon>
        <taxon>Pseudomonadati</taxon>
        <taxon>Pseudomonadota</taxon>
        <taxon>Betaproteobacteria</taxon>
        <taxon>Burkholderiales</taxon>
        <taxon>Burkholderiaceae</taxon>
        <taxon>Chitinasiproducens</taxon>
    </lineage>
</organism>
<dbReference type="HAMAP" id="MF_00286">
    <property type="entry name" value="DsbB"/>
    <property type="match status" value="1"/>
</dbReference>
<dbReference type="PANTHER" id="PTHR36570:SF3">
    <property type="entry name" value="DISULFIDE BOND FORMATION PROTEIN B"/>
    <property type="match status" value="1"/>
</dbReference>
<dbReference type="PANTHER" id="PTHR36570">
    <property type="entry name" value="DISULFIDE BOND FORMATION PROTEIN B"/>
    <property type="match status" value="1"/>
</dbReference>
<evidence type="ECO:0000256" key="11">
    <source>
        <dbReference type="ARBA" id="ARBA00023157"/>
    </source>
</evidence>
<evidence type="ECO:0000313" key="16">
    <source>
        <dbReference type="EMBL" id="SDV51110.1"/>
    </source>
</evidence>
<evidence type="ECO:0000256" key="1">
    <source>
        <dbReference type="ARBA" id="ARBA00004429"/>
    </source>
</evidence>
<dbReference type="NCBIfam" id="NF002552">
    <property type="entry name" value="PRK02110.1"/>
    <property type="match status" value="1"/>
</dbReference>
<feature type="topological domain" description="Periplasmic" evidence="14">
    <location>
        <begin position="94"/>
        <end position="148"/>
    </location>
</feature>
<keyword evidence="13 14" id="KW-0676">Redox-active center</keyword>
<evidence type="ECO:0000256" key="4">
    <source>
        <dbReference type="ARBA" id="ARBA00022475"/>
    </source>
</evidence>
<keyword evidence="9 14" id="KW-0560">Oxidoreductase</keyword>
<reference evidence="17" key="1">
    <citation type="submission" date="2016-09" db="EMBL/GenBank/DDBJ databases">
        <authorList>
            <person name="Varghese N."/>
            <person name="Submissions S."/>
        </authorList>
    </citation>
    <scope>NUCLEOTIDE SEQUENCE [LARGE SCALE GENOMIC DNA]</scope>
    <source>
        <strain evidence="17">JS23</strain>
    </source>
</reference>